<protein>
    <submittedName>
        <fullName evidence="7">Aldehyde dehydrogenase family protein</fullName>
    </submittedName>
    <submittedName>
        <fullName evidence="6">Gamma-aminobutyraldehyde dehydrogenase 2</fullName>
        <ecNumber evidence="6">1.2.1.19</ecNumber>
    </submittedName>
</protein>
<evidence type="ECO:0000256" key="2">
    <source>
        <dbReference type="ARBA" id="ARBA00023002"/>
    </source>
</evidence>
<organism evidence="7 9">
    <name type="scientific">Rhizobium phaseoli</name>
    <dbReference type="NCBI Taxonomy" id="396"/>
    <lineage>
        <taxon>Bacteria</taxon>
        <taxon>Pseudomonadati</taxon>
        <taxon>Pseudomonadota</taxon>
        <taxon>Alphaproteobacteria</taxon>
        <taxon>Hyphomicrobiales</taxon>
        <taxon>Rhizobiaceae</taxon>
        <taxon>Rhizobium/Agrobacterium group</taxon>
        <taxon>Rhizobium</taxon>
    </lineage>
</organism>
<feature type="domain" description="Aldehyde dehydrogenase" evidence="5">
    <location>
        <begin position="18"/>
        <end position="471"/>
    </location>
</feature>
<feature type="active site" evidence="3">
    <location>
        <position position="247"/>
    </location>
</feature>
<evidence type="ECO:0000313" key="8">
    <source>
        <dbReference type="Proteomes" id="UP000078551"/>
    </source>
</evidence>
<dbReference type="SUPFAM" id="SSF53720">
    <property type="entry name" value="ALDH-like"/>
    <property type="match status" value="1"/>
</dbReference>
<dbReference type="InterPro" id="IPR016161">
    <property type="entry name" value="Ald_DH/histidinol_DH"/>
</dbReference>
<keyword evidence="7" id="KW-0614">Plasmid</keyword>
<dbReference type="Pfam" id="PF00171">
    <property type="entry name" value="Aldedh"/>
    <property type="match status" value="1"/>
</dbReference>
<dbReference type="EC" id="1.2.1.19" evidence="6"/>
<dbReference type="Proteomes" id="UP000540266">
    <property type="component" value="Plasmid pBS3d"/>
</dbReference>
<dbReference type="PANTHER" id="PTHR11699">
    <property type="entry name" value="ALDEHYDE DEHYDROGENASE-RELATED"/>
    <property type="match status" value="1"/>
</dbReference>
<gene>
    <name evidence="6" type="primary">prr-2</name>
    <name evidence="6" type="ORF">AMC81_PE00801</name>
    <name evidence="7" type="ORF">HER27_031175</name>
</gene>
<evidence type="ECO:0000256" key="4">
    <source>
        <dbReference type="RuleBase" id="RU003345"/>
    </source>
</evidence>
<dbReference type="Gene3D" id="3.40.605.10">
    <property type="entry name" value="Aldehyde Dehydrogenase, Chain A, domain 1"/>
    <property type="match status" value="1"/>
</dbReference>
<dbReference type="Gene3D" id="3.40.309.10">
    <property type="entry name" value="Aldehyde Dehydrogenase, Chain A, domain 2"/>
    <property type="match status" value="1"/>
</dbReference>
<dbReference type="InterPro" id="IPR016162">
    <property type="entry name" value="Ald_DH_N"/>
</dbReference>
<geneLocation type="plasmid" evidence="7 9">
    <name>pBS3d</name>
</geneLocation>
<evidence type="ECO:0000313" key="6">
    <source>
        <dbReference type="EMBL" id="ANL89044.1"/>
    </source>
</evidence>
<dbReference type="Proteomes" id="UP000078551">
    <property type="component" value="Plasmid pRphaN771e"/>
</dbReference>
<dbReference type="FunFam" id="3.40.605.10:FF:000007">
    <property type="entry name" value="NAD/NADP-dependent betaine aldehyde dehydrogenase"/>
    <property type="match status" value="1"/>
</dbReference>
<dbReference type="GeneID" id="45961428"/>
<dbReference type="AlphaFoldDB" id="A0A192TMD1"/>
<geneLocation type="plasmid" evidence="6 8">
    <name>pRphaN771e</name>
</geneLocation>
<evidence type="ECO:0000313" key="9">
    <source>
        <dbReference type="Proteomes" id="UP000540266"/>
    </source>
</evidence>
<accession>A0A192TMD1</accession>
<evidence type="ECO:0000259" key="5">
    <source>
        <dbReference type="Pfam" id="PF00171"/>
    </source>
</evidence>
<dbReference type="RefSeq" id="WP_004670181.1">
    <property type="nucleotide sequence ID" value="NZ_CP013531.1"/>
</dbReference>
<evidence type="ECO:0000256" key="1">
    <source>
        <dbReference type="ARBA" id="ARBA00009986"/>
    </source>
</evidence>
<dbReference type="KEGG" id="rpha:AMC79_PD00734"/>
<evidence type="ECO:0000313" key="7">
    <source>
        <dbReference type="EMBL" id="QPK12467.1"/>
    </source>
</evidence>
<evidence type="ECO:0000256" key="3">
    <source>
        <dbReference type="PROSITE-ProRule" id="PRU10007"/>
    </source>
</evidence>
<dbReference type="EMBL" id="CP064935">
    <property type="protein sequence ID" value="QPK12467.1"/>
    <property type="molecule type" value="Genomic_DNA"/>
</dbReference>
<dbReference type="InterPro" id="IPR029510">
    <property type="entry name" value="Ald_DH_CS_GLU"/>
</dbReference>
<name>A0A192TMD1_9HYPH</name>
<dbReference type="PROSITE" id="PS00687">
    <property type="entry name" value="ALDEHYDE_DEHYDR_GLU"/>
    <property type="match status" value="1"/>
</dbReference>
<dbReference type="OrthoDB" id="9802947at2"/>
<dbReference type="InterPro" id="IPR015590">
    <property type="entry name" value="Aldehyde_DH_dom"/>
</dbReference>
<comment type="similarity">
    <text evidence="1 4">Belongs to the aldehyde dehydrogenase family.</text>
</comment>
<proteinExistence type="inferred from homology"/>
<dbReference type="EMBL" id="CP013573">
    <property type="protein sequence ID" value="ANL89044.1"/>
    <property type="molecule type" value="Genomic_DNA"/>
</dbReference>
<keyword evidence="8" id="KW-1185">Reference proteome</keyword>
<dbReference type="InterPro" id="IPR016163">
    <property type="entry name" value="Ald_DH_C"/>
</dbReference>
<sequence>MTIRELRPLIGGSFWSKGNDFDVFEPATGNVIARVPDVGAEGVDAAVAAAKEAFGNWSSTPPKDRAAALLAFTDEIMARVDEFAELEARDVGKPLEKARAEMASAADKYRFFAGACRTMLVPAMGEYKPGITSMVRREPIGVVGAIAPWNYPMGMTAWRIGPALAAGNTVVLKPTQVTPLTALLLGEVAQKFFPPGVVNIVTGFGSTTGTHLVRHPDVAMVSLTGGTDTGRSVMRDAAESIKVVHLELGGKAPVIVFDDANIDRLATTLRSAAFGNSGQDCTAACRVYVSKKREKDVVDALASMANGIKVGNGYAERGIDMGPVVSAKHHEFVSGFVDRAVKNASGRVVAGGPIAGPGYFYAPTVVDGVEHGAEIIQKEIFGPVVAVTTFEDEADAIAKANDLEVGLAASIWTSDIERAIVAAGRVKAGSVWINDHGPTAAEMPFGGYKQSGIGRDLSIYAIEAHTELKHIAITHRERI</sequence>
<keyword evidence="2 4" id="KW-0560">Oxidoreductase</keyword>
<dbReference type="GO" id="GO:0019145">
    <property type="term" value="F:aminobutyraldehyde dehydrogenase (NAD+) activity"/>
    <property type="evidence" value="ECO:0007669"/>
    <property type="project" value="UniProtKB-EC"/>
</dbReference>
<reference evidence="6 8" key="1">
    <citation type="submission" date="2015-11" db="EMBL/GenBank/DDBJ databases">
        <title>The limits of bacterial species coexistence and the symbiotic plasmid transference in sympatric Rhizobium populations.</title>
        <authorList>
            <person name="Perez-Carrascal O.M."/>
            <person name="VanInsberghe D."/>
            <person name="Juarez S."/>
            <person name="Polz M.F."/>
            <person name="Vinuesa P."/>
            <person name="Gonzalez V."/>
        </authorList>
    </citation>
    <scope>NUCLEOTIDE SEQUENCE [LARGE SCALE GENOMIC DNA]</scope>
    <source>
        <strain evidence="6 8">N771</strain>
        <plasmid evidence="6 8">pRphaN771e</plasmid>
    </source>
</reference>
<reference evidence="7 9" key="2">
    <citation type="submission" date="2020-11" db="EMBL/GenBank/DDBJ databases">
        <title>Indigenous Rhizobia Nodulating Common beans in Western Kenya.</title>
        <authorList>
            <person name="Wekesa C.S."/>
            <person name="Oelmueller R."/>
            <person name="Furch A.C."/>
        </authorList>
    </citation>
    <scope>NUCLEOTIDE SEQUENCE [LARGE SCALE GENOMIC DNA]</scope>
    <source>
        <strain evidence="9">BS3</strain>
        <strain evidence="7">S3</strain>
        <plasmid evidence="7 9">pBS3d</plasmid>
    </source>
</reference>